<proteinExistence type="predicted"/>
<dbReference type="SUPFAM" id="SSF53822">
    <property type="entry name" value="Periplasmic binding protein-like I"/>
    <property type="match status" value="1"/>
</dbReference>
<accession>A0A6L6PIX7</accession>
<dbReference type="OrthoDB" id="9152130at2"/>
<keyword evidence="2" id="KW-0732">Signal</keyword>
<organism evidence="3 4">
    <name type="scientific">Duganella radicis</name>
    <dbReference type="NCBI Taxonomy" id="551988"/>
    <lineage>
        <taxon>Bacteria</taxon>
        <taxon>Pseudomonadati</taxon>
        <taxon>Pseudomonadota</taxon>
        <taxon>Betaproteobacteria</taxon>
        <taxon>Burkholderiales</taxon>
        <taxon>Oxalobacteraceae</taxon>
        <taxon>Telluria group</taxon>
        <taxon>Duganella</taxon>
    </lineage>
</organism>
<dbReference type="PROSITE" id="PS51257">
    <property type="entry name" value="PROKAR_LIPOPROTEIN"/>
    <property type="match status" value="1"/>
</dbReference>
<dbReference type="GO" id="GO:0031241">
    <property type="term" value="C:periplasmic side of cell outer membrane"/>
    <property type="evidence" value="ECO:0007669"/>
    <property type="project" value="TreeGrafter"/>
</dbReference>
<dbReference type="Gene3D" id="3.40.50.2300">
    <property type="match status" value="2"/>
</dbReference>
<dbReference type="GO" id="GO:0030234">
    <property type="term" value="F:enzyme regulator activity"/>
    <property type="evidence" value="ECO:0007669"/>
    <property type="project" value="TreeGrafter"/>
</dbReference>
<dbReference type="InterPro" id="IPR028082">
    <property type="entry name" value="Peripla_BP_I"/>
</dbReference>
<dbReference type="Proteomes" id="UP000475582">
    <property type="component" value="Unassembled WGS sequence"/>
</dbReference>
<sequence>MKSVRLTLLCMAAAVLSACSTPFCDAPGGLCSPQPAKTSLPPPPVVVQPAAPLPRKAPPGPDLPPAEVFAVTAPGATVEPDTGNGDKQAALRQADTGARFVNESMPPSGTPVRIGLLLPLRSDTLGAAAESLRAGFMAGLERDRDNITVTVVETGDVPQDILGAYVRALQSEDIVVGPLSRTAVAAVAGSALVSKPTIALNTPEGHGQQGATPLPPQMLAIGLSIEEEARQAAQWAAADQPGGSALVLTTSSAWQRRVAAAFANQWEGRLGRPLRIVELSAPDGYLSDPELVQLRARLRQDTPAVLFSAMGADQTRQLRIALGSVLTTEPDNPIFSTADKLPPPPAVPTEQFASLPIYGTSALNPGAGAGFPGRDLEGVRLLDLPWQVQRDHPAVMVYPRPLQSGVGSADMARLYALGIDAFRVAREIARHPAGRFQLDGVTGKLTVDFGQGPASFERIEQSAIYQNGAPAPARP</sequence>
<dbReference type="InterPro" id="IPR007443">
    <property type="entry name" value="LpoA"/>
</dbReference>
<reference evidence="3 4" key="1">
    <citation type="submission" date="2019-11" db="EMBL/GenBank/DDBJ databases">
        <title>Type strains purchased from KCTC, JCM and DSMZ.</title>
        <authorList>
            <person name="Lu H."/>
        </authorList>
    </citation>
    <scope>NUCLEOTIDE SEQUENCE [LARGE SCALE GENOMIC DNA]</scope>
    <source>
        <strain evidence="3 4">KCTC 22382</strain>
    </source>
</reference>
<evidence type="ECO:0000313" key="3">
    <source>
        <dbReference type="EMBL" id="MTV38521.1"/>
    </source>
</evidence>
<dbReference type="AlphaFoldDB" id="A0A6L6PIX7"/>
<keyword evidence="4" id="KW-1185">Reference proteome</keyword>
<dbReference type="PANTHER" id="PTHR38038">
    <property type="entry name" value="PENICILLIN-BINDING PROTEIN ACTIVATOR LPOA"/>
    <property type="match status" value="1"/>
</dbReference>
<comment type="caution">
    <text evidence="3">The sequence shown here is derived from an EMBL/GenBank/DDBJ whole genome shotgun (WGS) entry which is preliminary data.</text>
</comment>
<feature type="signal peptide" evidence="2">
    <location>
        <begin position="1"/>
        <end position="25"/>
    </location>
</feature>
<name>A0A6L6PIX7_9BURK</name>
<dbReference type="PANTHER" id="PTHR38038:SF1">
    <property type="entry name" value="PENICILLIN-BINDING PROTEIN ACTIVATOR LPOA"/>
    <property type="match status" value="1"/>
</dbReference>
<protein>
    <submittedName>
        <fullName evidence="3">LppC family lipoprotein</fullName>
    </submittedName>
</protein>
<keyword evidence="1" id="KW-0472">Membrane</keyword>
<evidence type="ECO:0000313" key="4">
    <source>
        <dbReference type="Proteomes" id="UP000475582"/>
    </source>
</evidence>
<gene>
    <name evidence="3" type="ORF">GM676_13135</name>
</gene>
<evidence type="ECO:0000256" key="1">
    <source>
        <dbReference type="ARBA" id="ARBA00023136"/>
    </source>
</evidence>
<evidence type="ECO:0000256" key="2">
    <source>
        <dbReference type="SAM" id="SignalP"/>
    </source>
</evidence>
<dbReference type="GO" id="GO:0009252">
    <property type="term" value="P:peptidoglycan biosynthetic process"/>
    <property type="evidence" value="ECO:0007669"/>
    <property type="project" value="TreeGrafter"/>
</dbReference>
<dbReference type="Pfam" id="PF04348">
    <property type="entry name" value="LppC"/>
    <property type="match status" value="1"/>
</dbReference>
<keyword evidence="3" id="KW-0449">Lipoprotein</keyword>
<feature type="chain" id="PRO_5026883113" evidence="2">
    <location>
        <begin position="26"/>
        <end position="475"/>
    </location>
</feature>
<dbReference type="EMBL" id="WNKY01000012">
    <property type="protein sequence ID" value="MTV38521.1"/>
    <property type="molecule type" value="Genomic_DNA"/>
</dbReference>